<dbReference type="RefSeq" id="WP_145275068.1">
    <property type="nucleotide sequence ID" value="NZ_CP036426.1"/>
</dbReference>
<evidence type="ECO:0000313" key="3">
    <source>
        <dbReference type="EMBL" id="QDV37359.1"/>
    </source>
</evidence>
<feature type="transmembrane region" description="Helical" evidence="2">
    <location>
        <begin position="73"/>
        <end position="93"/>
    </location>
</feature>
<feature type="region of interest" description="Disordered" evidence="1">
    <location>
        <begin position="123"/>
        <end position="160"/>
    </location>
</feature>
<keyword evidence="4" id="KW-1185">Reference proteome</keyword>
<evidence type="ECO:0000256" key="1">
    <source>
        <dbReference type="SAM" id="MobiDB-lite"/>
    </source>
</evidence>
<feature type="compositionally biased region" description="Acidic residues" evidence="1">
    <location>
        <begin position="123"/>
        <end position="137"/>
    </location>
</feature>
<proteinExistence type="predicted"/>
<name>A0A518H941_9BACT</name>
<organism evidence="3 4">
    <name type="scientific">Tautonia plasticadhaerens</name>
    <dbReference type="NCBI Taxonomy" id="2527974"/>
    <lineage>
        <taxon>Bacteria</taxon>
        <taxon>Pseudomonadati</taxon>
        <taxon>Planctomycetota</taxon>
        <taxon>Planctomycetia</taxon>
        <taxon>Isosphaerales</taxon>
        <taxon>Isosphaeraceae</taxon>
        <taxon>Tautonia</taxon>
    </lineage>
</organism>
<dbReference type="Proteomes" id="UP000317835">
    <property type="component" value="Chromosome"/>
</dbReference>
<evidence type="ECO:0008006" key="5">
    <source>
        <dbReference type="Google" id="ProtNLM"/>
    </source>
</evidence>
<keyword evidence="2" id="KW-0812">Transmembrane</keyword>
<protein>
    <recommendedName>
        <fullName evidence="5">Zinc-finger domain-containing protein</fullName>
    </recommendedName>
</protein>
<keyword evidence="2" id="KW-1133">Transmembrane helix</keyword>
<accession>A0A518H941</accession>
<sequence>MTAADLTGDERTRWLAFLYVADELGEAEREDFEARLAEDPDACAIVAGMVELLIACQRSRTEVADRRRARRTAGAAAGLALAAAVAIAALSGVNARPVPEVEPGGAIALEQAWSRLQRTLGEADEVTSVEAEPDESWPELLAERSGAGGEESGGTEPPGWLISAVALSASSDSSEPQPLEN</sequence>
<gene>
    <name evidence="3" type="ORF">ElP_52970</name>
</gene>
<evidence type="ECO:0000256" key="2">
    <source>
        <dbReference type="SAM" id="Phobius"/>
    </source>
</evidence>
<dbReference type="KEGG" id="tpla:ElP_52970"/>
<dbReference type="AlphaFoldDB" id="A0A518H941"/>
<reference evidence="3 4" key="1">
    <citation type="submission" date="2019-02" db="EMBL/GenBank/DDBJ databases">
        <title>Deep-cultivation of Planctomycetes and their phenomic and genomic characterization uncovers novel biology.</title>
        <authorList>
            <person name="Wiegand S."/>
            <person name="Jogler M."/>
            <person name="Boedeker C."/>
            <person name="Pinto D."/>
            <person name="Vollmers J."/>
            <person name="Rivas-Marin E."/>
            <person name="Kohn T."/>
            <person name="Peeters S.H."/>
            <person name="Heuer A."/>
            <person name="Rast P."/>
            <person name="Oberbeckmann S."/>
            <person name="Bunk B."/>
            <person name="Jeske O."/>
            <person name="Meyerdierks A."/>
            <person name="Storesund J.E."/>
            <person name="Kallscheuer N."/>
            <person name="Luecker S."/>
            <person name="Lage O.M."/>
            <person name="Pohl T."/>
            <person name="Merkel B.J."/>
            <person name="Hornburger P."/>
            <person name="Mueller R.-W."/>
            <person name="Bruemmer F."/>
            <person name="Labrenz M."/>
            <person name="Spormann A.M."/>
            <person name="Op den Camp H."/>
            <person name="Overmann J."/>
            <person name="Amann R."/>
            <person name="Jetten M.S.M."/>
            <person name="Mascher T."/>
            <person name="Medema M.H."/>
            <person name="Devos D.P."/>
            <person name="Kaster A.-K."/>
            <person name="Ovreas L."/>
            <person name="Rohde M."/>
            <person name="Galperin M.Y."/>
            <person name="Jogler C."/>
        </authorList>
    </citation>
    <scope>NUCLEOTIDE SEQUENCE [LARGE SCALE GENOMIC DNA]</scope>
    <source>
        <strain evidence="3 4">ElP</strain>
    </source>
</reference>
<evidence type="ECO:0000313" key="4">
    <source>
        <dbReference type="Proteomes" id="UP000317835"/>
    </source>
</evidence>
<dbReference type="EMBL" id="CP036426">
    <property type="protein sequence ID" value="QDV37359.1"/>
    <property type="molecule type" value="Genomic_DNA"/>
</dbReference>
<keyword evidence="2" id="KW-0472">Membrane</keyword>